<dbReference type="OrthoDB" id="7363588at2"/>
<protein>
    <recommendedName>
        <fullName evidence="3">DNA-binding protein</fullName>
    </recommendedName>
</protein>
<accession>A0A7X1ZH41</accession>
<dbReference type="RefSeq" id="WP_153346725.1">
    <property type="nucleotide sequence ID" value="NZ_WIVE01000091.1"/>
</dbReference>
<dbReference type="EMBL" id="WIVE01000091">
    <property type="protein sequence ID" value="MQX38345.1"/>
    <property type="molecule type" value="Genomic_DNA"/>
</dbReference>
<reference evidence="1 2" key="1">
    <citation type="submission" date="2019-10" db="EMBL/GenBank/DDBJ databases">
        <title>Draft whole-genome sequence of the purple nonsulfur photosynthetic bacterium Roseospira navarrensis DSM 15114.</title>
        <authorList>
            <person name="Kyndt J.A."/>
            <person name="Meyer T.E."/>
        </authorList>
    </citation>
    <scope>NUCLEOTIDE SEQUENCE [LARGE SCALE GENOMIC DNA]</scope>
    <source>
        <strain evidence="1 2">DSM 15114</strain>
    </source>
</reference>
<organism evidence="1 2">
    <name type="scientific">Roseospira navarrensis</name>
    <dbReference type="NCBI Taxonomy" id="140058"/>
    <lineage>
        <taxon>Bacteria</taxon>
        <taxon>Pseudomonadati</taxon>
        <taxon>Pseudomonadota</taxon>
        <taxon>Alphaproteobacteria</taxon>
        <taxon>Rhodospirillales</taxon>
        <taxon>Rhodospirillaceae</taxon>
        <taxon>Roseospira</taxon>
    </lineage>
</organism>
<dbReference type="Proteomes" id="UP000434582">
    <property type="component" value="Unassembled WGS sequence"/>
</dbReference>
<keyword evidence="2" id="KW-1185">Reference proteome</keyword>
<dbReference type="AlphaFoldDB" id="A0A7X1ZH41"/>
<sequence length="79" mass="8117">MTAIKERGQFVLSGGADLANGAGTDAKAIARFAGLSEKAVQRILAGQKSTWVRCAKVVRALQAMGAKDASLDAVSRQGA</sequence>
<name>A0A7X1ZH41_9PROT</name>
<proteinExistence type="predicted"/>
<evidence type="ECO:0008006" key="3">
    <source>
        <dbReference type="Google" id="ProtNLM"/>
    </source>
</evidence>
<evidence type="ECO:0000313" key="2">
    <source>
        <dbReference type="Proteomes" id="UP000434582"/>
    </source>
</evidence>
<evidence type="ECO:0000313" key="1">
    <source>
        <dbReference type="EMBL" id="MQX38345.1"/>
    </source>
</evidence>
<gene>
    <name evidence="1" type="ORF">GHC57_17650</name>
</gene>
<comment type="caution">
    <text evidence="1">The sequence shown here is derived from an EMBL/GenBank/DDBJ whole genome shotgun (WGS) entry which is preliminary data.</text>
</comment>